<organism evidence="5">
    <name type="scientific">Ixodes ricinus</name>
    <name type="common">Common tick</name>
    <name type="synonym">Acarus ricinus</name>
    <dbReference type="NCBI Taxonomy" id="34613"/>
    <lineage>
        <taxon>Eukaryota</taxon>
        <taxon>Metazoa</taxon>
        <taxon>Ecdysozoa</taxon>
        <taxon>Arthropoda</taxon>
        <taxon>Chelicerata</taxon>
        <taxon>Arachnida</taxon>
        <taxon>Acari</taxon>
        <taxon>Parasitiformes</taxon>
        <taxon>Ixodida</taxon>
        <taxon>Ixodoidea</taxon>
        <taxon>Ixodidae</taxon>
        <taxon>Ixodinae</taxon>
        <taxon>Ixodes</taxon>
    </lineage>
</organism>
<comment type="similarity">
    <text evidence="1">Belongs to the sulfotransferase 1 family.</text>
</comment>
<evidence type="ECO:0000256" key="3">
    <source>
        <dbReference type="SAM" id="MobiDB-lite"/>
    </source>
</evidence>
<evidence type="ECO:0000256" key="1">
    <source>
        <dbReference type="ARBA" id="ARBA00005771"/>
    </source>
</evidence>
<accession>A0A6B0V8N5</accession>
<dbReference type="PANTHER" id="PTHR11783">
    <property type="entry name" value="SULFOTRANSFERASE SULT"/>
    <property type="match status" value="1"/>
</dbReference>
<dbReference type="InterPro" id="IPR027417">
    <property type="entry name" value="P-loop_NTPase"/>
</dbReference>
<dbReference type="EMBL" id="GIFC01016061">
    <property type="protein sequence ID" value="MXU98144.1"/>
    <property type="molecule type" value="Transcribed_RNA"/>
</dbReference>
<evidence type="ECO:0000259" key="4">
    <source>
        <dbReference type="Pfam" id="PF00685"/>
    </source>
</evidence>
<sequence>MPPQVYRPIEGIRLSYYFRSDKVHTALAYKPHPDDVFIVSYPKCGATWVRQLLFAIFTDGAPPRDIFELFRRVPFLESSGVEGIEHMPRPGAIKTHFTFGKHPYSKNSKYIYIARNPYDCCVSYYYHTKSFPAYFFREGTFDEFFEMFVGGQVEFGDYFDHLLSWYEHRHDANVLLLTYEGLKRDTKTWLFKIADFLGRERGEKLRNDPGLVHSILDVSSLENMRRLCNTCHVSTENQAHVDDGAPGSHESHQDKQVTEALKKPRTGEFVRKGTVGDWRNHFSPEQEAKMRSWIGKRAAGSDVMEMWDEDVLP</sequence>
<feature type="domain" description="Sulfotransferase" evidence="4">
    <location>
        <begin position="33"/>
        <end position="301"/>
    </location>
</feature>
<feature type="region of interest" description="Disordered" evidence="3">
    <location>
        <begin position="239"/>
        <end position="260"/>
    </location>
</feature>
<dbReference type="AlphaFoldDB" id="A0A6B0V8N5"/>
<name>A0A6B0V8N5_IXORI</name>
<dbReference type="GO" id="GO:0008146">
    <property type="term" value="F:sulfotransferase activity"/>
    <property type="evidence" value="ECO:0007669"/>
    <property type="project" value="InterPro"/>
</dbReference>
<evidence type="ECO:0000256" key="2">
    <source>
        <dbReference type="ARBA" id="ARBA00022679"/>
    </source>
</evidence>
<proteinExistence type="inferred from homology"/>
<protein>
    <submittedName>
        <fullName evidence="5">Putative sulfotransferase</fullName>
    </submittedName>
</protein>
<evidence type="ECO:0000313" key="5">
    <source>
        <dbReference type="EMBL" id="MXU98144.1"/>
    </source>
</evidence>
<dbReference type="Pfam" id="PF00685">
    <property type="entry name" value="Sulfotransfer_1"/>
    <property type="match status" value="1"/>
</dbReference>
<dbReference type="Gene3D" id="3.40.50.300">
    <property type="entry name" value="P-loop containing nucleotide triphosphate hydrolases"/>
    <property type="match status" value="1"/>
</dbReference>
<keyword evidence="2 5" id="KW-0808">Transferase</keyword>
<dbReference type="SUPFAM" id="SSF52540">
    <property type="entry name" value="P-loop containing nucleoside triphosphate hydrolases"/>
    <property type="match status" value="1"/>
</dbReference>
<reference evidence="5" key="1">
    <citation type="submission" date="2019-12" db="EMBL/GenBank/DDBJ databases">
        <title>An insight into the sialome of adult female Ixodes ricinus ticks feeding for 6 days.</title>
        <authorList>
            <person name="Perner J."/>
            <person name="Ribeiro J.M.C."/>
        </authorList>
    </citation>
    <scope>NUCLEOTIDE SEQUENCE</scope>
    <source>
        <strain evidence="5">Semi-engorged</strain>
        <tissue evidence="5">Salivary glands</tissue>
    </source>
</reference>
<dbReference type="InterPro" id="IPR000863">
    <property type="entry name" value="Sulfotransferase_dom"/>
</dbReference>